<evidence type="ECO:0000313" key="2">
    <source>
        <dbReference type="EMBL" id="WOK95552.1"/>
    </source>
</evidence>
<dbReference type="EMBL" id="CP136890">
    <property type="protein sequence ID" value="WOK95552.1"/>
    <property type="molecule type" value="Genomic_DNA"/>
</dbReference>
<proteinExistence type="predicted"/>
<organism evidence="2 3">
    <name type="scientific">Canna indica</name>
    <name type="common">Indian-shot</name>
    <dbReference type="NCBI Taxonomy" id="4628"/>
    <lineage>
        <taxon>Eukaryota</taxon>
        <taxon>Viridiplantae</taxon>
        <taxon>Streptophyta</taxon>
        <taxon>Embryophyta</taxon>
        <taxon>Tracheophyta</taxon>
        <taxon>Spermatophyta</taxon>
        <taxon>Magnoliopsida</taxon>
        <taxon>Liliopsida</taxon>
        <taxon>Zingiberales</taxon>
        <taxon>Cannaceae</taxon>
        <taxon>Canna</taxon>
    </lineage>
</organism>
<reference evidence="2 3" key="1">
    <citation type="submission" date="2023-10" db="EMBL/GenBank/DDBJ databases">
        <title>Chromosome-scale genome assembly provides insights into flower coloration mechanisms of Canna indica.</title>
        <authorList>
            <person name="Li C."/>
        </authorList>
    </citation>
    <scope>NUCLEOTIDE SEQUENCE [LARGE SCALE GENOMIC DNA]</scope>
    <source>
        <tissue evidence="2">Flower</tissue>
    </source>
</reference>
<feature type="region of interest" description="Disordered" evidence="1">
    <location>
        <begin position="51"/>
        <end position="84"/>
    </location>
</feature>
<accession>A0AAQ3JV39</accession>
<dbReference type="Proteomes" id="UP001327560">
    <property type="component" value="Chromosome 1"/>
</dbReference>
<evidence type="ECO:0000313" key="3">
    <source>
        <dbReference type="Proteomes" id="UP001327560"/>
    </source>
</evidence>
<gene>
    <name evidence="2" type="ORF">Cni_G04259</name>
</gene>
<sequence>MCPFYCSRVHRRKMNHPQAAAVCPVVEAADELSHDGVYGLLRVAAEKRNGTGITRTGKDDTPVWHKGKPRCPGIHLPHHRSTGT</sequence>
<name>A0AAQ3JV39_9LILI</name>
<evidence type="ECO:0000256" key="1">
    <source>
        <dbReference type="SAM" id="MobiDB-lite"/>
    </source>
</evidence>
<protein>
    <submittedName>
        <fullName evidence="2">Uncharacterized protein</fullName>
    </submittedName>
</protein>
<dbReference type="AlphaFoldDB" id="A0AAQ3JV39"/>
<keyword evidence="3" id="KW-1185">Reference proteome</keyword>